<evidence type="ECO:0000259" key="8">
    <source>
        <dbReference type="PROSITE" id="PS51935"/>
    </source>
</evidence>
<evidence type="ECO:0000259" key="7">
    <source>
        <dbReference type="PROSITE" id="PS51782"/>
    </source>
</evidence>
<keyword evidence="2" id="KW-0645">Protease</keyword>
<proteinExistence type="inferred from homology"/>
<keyword evidence="6" id="KW-0788">Thiol protease</keyword>
<dbReference type="GO" id="GO:0006508">
    <property type="term" value="P:proteolysis"/>
    <property type="evidence" value="ECO:0007669"/>
    <property type="project" value="UniProtKB-KW"/>
</dbReference>
<dbReference type="InterPro" id="IPR018392">
    <property type="entry name" value="LysM"/>
</dbReference>
<evidence type="ECO:0000256" key="3">
    <source>
        <dbReference type="ARBA" id="ARBA00022729"/>
    </source>
</evidence>
<accession>A0A6M0Q545</accession>
<feature type="domain" description="NlpC/P60" evidence="8">
    <location>
        <begin position="202"/>
        <end position="330"/>
    </location>
</feature>
<dbReference type="GO" id="GO:0008234">
    <property type="term" value="F:cysteine-type peptidase activity"/>
    <property type="evidence" value="ECO:0007669"/>
    <property type="project" value="UniProtKB-KW"/>
</dbReference>
<dbReference type="SUPFAM" id="SSF54001">
    <property type="entry name" value="Cysteine proteinases"/>
    <property type="match status" value="1"/>
</dbReference>
<dbReference type="Pfam" id="PF00877">
    <property type="entry name" value="NLPC_P60"/>
    <property type="match status" value="1"/>
</dbReference>
<evidence type="ECO:0000256" key="4">
    <source>
        <dbReference type="ARBA" id="ARBA00022737"/>
    </source>
</evidence>
<dbReference type="SMART" id="SM00257">
    <property type="entry name" value="LysM"/>
    <property type="match status" value="1"/>
</dbReference>
<evidence type="ECO:0000313" key="9">
    <source>
        <dbReference type="EMBL" id="NEY71506.1"/>
    </source>
</evidence>
<dbReference type="InterPro" id="IPR012854">
    <property type="entry name" value="Cu_amine_oxidase-like_N"/>
</dbReference>
<dbReference type="CDD" id="cd00118">
    <property type="entry name" value="LysM"/>
    <property type="match status" value="1"/>
</dbReference>
<dbReference type="Pfam" id="PF01476">
    <property type="entry name" value="LysM"/>
    <property type="match status" value="1"/>
</dbReference>
<keyword evidence="3" id="KW-0732">Signal</keyword>
<reference evidence="9 10" key="1">
    <citation type="submission" date="2020-02" db="EMBL/GenBank/DDBJ databases">
        <title>Bacillus aquiflavi sp. nov., isolated from yellow water of strong flavor Chinese baijiu in Yibin region of China.</title>
        <authorList>
            <person name="Xie J."/>
        </authorList>
    </citation>
    <scope>NUCLEOTIDE SEQUENCE [LARGE SCALE GENOMIC DNA]</scope>
    <source>
        <strain evidence="9 10">SA4</strain>
    </source>
</reference>
<dbReference type="SUPFAM" id="SSF54106">
    <property type="entry name" value="LysM domain"/>
    <property type="match status" value="1"/>
</dbReference>
<keyword evidence="4" id="KW-0677">Repeat</keyword>
<gene>
    <name evidence="9" type="ORF">G4D63_07080</name>
</gene>
<dbReference type="Gene3D" id="3.10.350.10">
    <property type="entry name" value="LysM domain"/>
    <property type="match status" value="1"/>
</dbReference>
<feature type="domain" description="LysM" evidence="7">
    <location>
        <begin position="131"/>
        <end position="174"/>
    </location>
</feature>
<protein>
    <submittedName>
        <fullName evidence="9">LysM peptidoglycan-binding domain-containing protein</fullName>
    </submittedName>
</protein>
<dbReference type="PROSITE" id="PS51935">
    <property type="entry name" value="NLPC_P60"/>
    <property type="match status" value="1"/>
</dbReference>
<dbReference type="EMBL" id="JAAIWM010000002">
    <property type="protein sequence ID" value="NEY71506.1"/>
    <property type="molecule type" value="Genomic_DNA"/>
</dbReference>
<name>A0A6M0Q545_9BACI</name>
<dbReference type="PROSITE" id="PS51782">
    <property type="entry name" value="LYSM"/>
    <property type="match status" value="1"/>
</dbReference>
<evidence type="ECO:0000256" key="5">
    <source>
        <dbReference type="ARBA" id="ARBA00022801"/>
    </source>
</evidence>
<dbReference type="Pfam" id="PF07833">
    <property type="entry name" value="Cu_amine_oxidN1"/>
    <property type="match status" value="1"/>
</dbReference>
<evidence type="ECO:0000313" key="10">
    <source>
        <dbReference type="Proteomes" id="UP000481043"/>
    </source>
</evidence>
<evidence type="ECO:0000256" key="2">
    <source>
        <dbReference type="ARBA" id="ARBA00022670"/>
    </source>
</evidence>
<dbReference type="Gene3D" id="3.90.1720.10">
    <property type="entry name" value="endopeptidase domain like (from Nostoc punctiforme)"/>
    <property type="match status" value="1"/>
</dbReference>
<keyword evidence="10" id="KW-1185">Reference proteome</keyword>
<evidence type="ECO:0000256" key="6">
    <source>
        <dbReference type="ARBA" id="ARBA00022807"/>
    </source>
</evidence>
<dbReference type="InterPro" id="IPR000064">
    <property type="entry name" value="NLP_P60_dom"/>
</dbReference>
<evidence type="ECO:0000256" key="1">
    <source>
        <dbReference type="ARBA" id="ARBA00007074"/>
    </source>
</evidence>
<dbReference type="Proteomes" id="UP000481043">
    <property type="component" value="Unassembled WGS sequence"/>
</dbReference>
<dbReference type="PANTHER" id="PTHR47053">
    <property type="entry name" value="MUREIN DD-ENDOPEPTIDASE MEPH-RELATED"/>
    <property type="match status" value="1"/>
</dbReference>
<comment type="caution">
    <text evidence="9">The sequence shown here is derived from an EMBL/GenBank/DDBJ whole genome shotgun (WGS) entry which is preliminary data.</text>
</comment>
<dbReference type="AlphaFoldDB" id="A0A6M0Q545"/>
<dbReference type="PANTHER" id="PTHR47053:SF1">
    <property type="entry name" value="MUREIN DD-ENDOPEPTIDASE MEPH-RELATED"/>
    <property type="match status" value="1"/>
</dbReference>
<dbReference type="InterPro" id="IPR036779">
    <property type="entry name" value="LysM_dom_sf"/>
</dbReference>
<dbReference type="InterPro" id="IPR051202">
    <property type="entry name" value="Peptidase_C40"/>
</dbReference>
<keyword evidence="5" id="KW-0378">Hydrolase</keyword>
<dbReference type="InterPro" id="IPR038765">
    <property type="entry name" value="Papain-like_cys_pep_sf"/>
</dbReference>
<sequence length="331" mass="36834">MNGPLSTQAQVTRIPTAGIAINGKVVNGIQPIKMDGKVYLPFVQLSKILGYNDIQYNSNNATFQLTDGSTMLRATVGGSIARKSNEYIHIDPVRWYNKTAYISVTAGSALFNVYMYFKPENGSIQVQKPAKQYIVQNGDTLYEIARAHHTTEYHLKTANNLKSNMIMVGQRLKIPARSKTKETEPIREKAPVKITKPQAKPSTVRTDIINQAKKYLGAGYKFGATLAEAPRLFDCSSYTQLVFKQNGINIPRTSRDQASQGTHVQKLEQGDLLFFTDNQLYSDGRVGHVGIYMADGSMIHASSSKGVTITKNVLNNPYWGKNYLFAKRVIK</sequence>
<organism evidence="9 10">
    <name type="scientific">Bacillus mesophilus</name>
    <dbReference type="NCBI Taxonomy" id="1808955"/>
    <lineage>
        <taxon>Bacteria</taxon>
        <taxon>Bacillati</taxon>
        <taxon>Bacillota</taxon>
        <taxon>Bacilli</taxon>
        <taxon>Bacillales</taxon>
        <taxon>Bacillaceae</taxon>
        <taxon>Bacillus</taxon>
    </lineage>
</organism>
<comment type="similarity">
    <text evidence="1">Belongs to the peptidase C40 family.</text>
</comment>